<dbReference type="InterPro" id="IPR003737">
    <property type="entry name" value="GlcNAc_PI_deacetylase-related"/>
</dbReference>
<reference evidence="1" key="1">
    <citation type="submission" date="2022-01" db="EMBL/GenBank/DDBJ databases">
        <authorList>
            <person name="Wang Y."/>
        </authorList>
    </citation>
    <scope>NUCLEOTIDE SEQUENCE</scope>
    <source>
        <strain evidence="1">WB101</strain>
    </source>
</reference>
<keyword evidence="2" id="KW-1185">Reference proteome</keyword>
<reference evidence="1" key="2">
    <citation type="submission" date="2024-05" db="EMBL/GenBank/DDBJ databases">
        <title>Rhodohalobacter halophilus gen. nov., sp. nov., a moderately halophilic member of the family Balneolaceae.</title>
        <authorList>
            <person name="Xia J."/>
        </authorList>
    </citation>
    <scope>NUCLEOTIDE SEQUENCE</scope>
    <source>
        <strain evidence="1">WB101</strain>
    </source>
</reference>
<evidence type="ECO:0000313" key="1">
    <source>
        <dbReference type="EMBL" id="MCG2588719.1"/>
    </source>
</evidence>
<dbReference type="PANTHER" id="PTHR12993">
    <property type="entry name" value="N-ACETYLGLUCOSAMINYL-PHOSPHATIDYLINOSITOL DE-N-ACETYLASE-RELATED"/>
    <property type="match status" value="1"/>
</dbReference>
<sequence>MTALQHFKNISVFNRSSSFLAYVSLLFVFLYSGFCDVGIAQSNSPEDKVIMGIFAHPDDEILASTIFHKYIREGAEVVLVTATDGRLGTNDYNDYEAGDELAEVRRGEMKCSADILGAKLYHLDYEDQLKTAEGFDGFVSQSQGLLEDLHRIISDEQPDVIVTFGPDGFSNHIDHRIVGVSATQVVLSKKWEKIPQLFYMGFPSSQLDEMNMIYRGTLDKYLTVQIPYSEQDADVALEMARCHKSQFAPQMLEMWEKRMQNQEKVVYLRPFVKPNKEADDLFEYSLTTDD</sequence>
<dbReference type="SUPFAM" id="SSF102588">
    <property type="entry name" value="LmbE-like"/>
    <property type="match status" value="1"/>
</dbReference>
<organism evidence="1 2">
    <name type="scientific">Rhodohalobacter sulfatireducens</name>
    <dbReference type="NCBI Taxonomy" id="2911366"/>
    <lineage>
        <taxon>Bacteria</taxon>
        <taxon>Pseudomonadati</taxon>
        <taxon>Balneolota</taxon>
        <taxon>Balneolia</taxon>
        <taxon>Balneolales</taxon>
        <taxon>Balneolaceae</taxon>
        <taxon>Rhodohalobacter</taxon>
    </lineage>
</organism>
<proteinExistence type="predicted"/>
<comment type="caution">
    <text evidence="1">The sequence shown here is derived from an EMBL/GenBank/DDBJ whole genome shotgun (WGS) entry which is preliminary data.</text>
</comment>
<dbReference type="InterPro" id="IPR024078">
    <property type="entry name" value="LmbE-like_dom_sf"/>
</dbReference>
<dbReference type="PANTHER" id="PTHR12993:SF11">
    <property type="entry name" value="N-ACETYLGLUCOSAMINYL-PHOSPHATIDYLINOSITOL DE-N-ACETYLASE"/>
    <property type="match status" value="1"/>
</dbReference>
<dbReference type="EMBL" id="JAKLWS010000009">
    <property type="protein sequence ID" value="MCG2588719.1"/>
    <property type="molecule type" value="Genomic_DNA"/>
</dbReference>
<accession>A0ABS9KCY1</accession>
<protein>
    <submittedName>
        <fullName evidence="1">PIG-L family deacetylase</fullName>
    </submittedName>
</protein>
<dbReference type="Pfam" id="PF02585">
    <property type="entry name" value="PIG-L"/>
    <property type="match status" value="1"/>
</dbReference>
<evidence type="ECO:0000313" key="2">
    <source>
        <dbReference type="Proteomes" id="UP001165366"/>
    </source>
</evidence>
<gene>
    <name evidence="1" type="ORF">L6773_09090</name>
</gene>
<dbReference type="Proteomes" id="UP001165366">
    <property type="component" value="Unassembled WGS sequence"/>
</dbReference>
<dbReference type="Gene3D" id="3.40.50.10320">
    <property type="entry name" value="LmbE-like"/>
    <property type="match status" value="1"/>
</dbReference>
<name>A0ABS9KCY1_9BACT</name>
<dbReference type="RefSeq" id="WP_237853590.1">
    <property type="nucleotide sequence ID" value="NZ_JAKLWS010000009.1"/>
</dbReference>